<gene>
    <name evidence="1" type="ORF">EGR_04113</name>
</gene>
<evidence type="ECO:0000313" key="1">
    <source>
        <dbReference type="EMBL" id="EUB61080.1"/>
    </source>
</evidence>
<reference evidence="1 2" key="1">
    <citation type="journal article" date="2013" name="Nat. Genet.">
        <title>The genome of the hydatid tapeworm Echinococcus granulosus.</title>
        <authorList>
            <person name="Zheng H."/>
            <person name="Zhang W."/>
            <person name="Zhang L."/>
            <person name="Zhang Z."/>
            <person name="Li J."/>
            <person name="Lu G."/>
            <person name="Zhu Y."/>
            <person name="Wang Y."/>
            <person name="Huang Y."/>
            <person name="Liu J."/>
            <person name="Kang H."/>
            <person name="Chen J."/>
            <person name="Wang L."/>
            <person name="Chen A."/>
            <person name="Yu S."/>
            <person name="Gao Z."/>
            <person name="Jin L."/>
            <person name="Gu W."/>
            <person name="Wang Z."/>
            <person name="Zhao L."/>
            <person name="Shi B."/>
            <person name="Wen H."/>
            <person name="Lin R."/>
            <person name="Jones M.K."/>
            <person name="Brejova B."/>
            <person name="Vinar T."/>
            <person name="Zhao G."/>
            <person name="McManus D.P."/>
            <person name="Chen Z."/>
            <person name="Zhou Y."/>
            <person name="Wang S."/>
        </authorList>
    </citation>
    <scope>NUCLEOTIDE SEQUENCE [LARGE SCALE GENOMIC DNA]</scope>
</reference>
<name>W6UHW5_ECHGR</name>
<evidence type="ECO:0000313" key="2">
    <source>
        <dbReference type="Proteomes" id="UP000019149"/>
    </source>
</evidence>
<accession>W6UHW5</accession>
<dbReference type="GeneID" id="36339828"/>
<comment type="caution">
    <text evidence="1">The sequence shown here is derived from an EMBL/GenBank/DDBJ whole genome shotgun (WGS) entry which is preliminary data.</text>
</comment>
<proteinExistence type="predicted"/>
<organism evidence="1 2">
    <name type="scientific">Echinococcus granulosus</name>
    <name type="common">Hydatid tapeworm</name>
    <dbReference type="NCBI Taxonomy" id="6210"/>
    <lineage>
        <taxon>Eukaryota</taxon>
        <taxon>Metazoa</taxon>
        <taxon>Spiralia</taxon>
        <taxon>Lophotrochozoa</taxon>
        <taxon>Platyhelminthes</taxon>
        <taxon>Cestoda</taxon>
        <taxon>Eucestoda</taxon>
        <taxon>Cyclophyllidea</taxon>
        <taxon>Taeniidae</taxon>
        <taxon>Echinococcus</taxon>
        <taxon>Echinococcus granulosus group</taxon>
    </lineage>
</organism>
<dbReference type="Proteomes" id="UP000019149">
    <property type="component" value="Unassembled WGS sequence"/>
</dbReference>
<dbReference type="EMBL" id="APAU02000024">
    <property type="protein sequence ID" value="EUB61080.1"/>
    <property type="molecule type" value="Genomic_DNA"/>
</dbReference>
<dbReference type="RefSeq" id="XP_024352276.1">
    <property type="nucleotide sequence ID" value="XM_024493362.1"/>
</dbReference>
<dbReference type="CTD" id="36339828"/>
<dbReference type="AlphaFoldDB" id="W6UHW5"/>
<protein>
    <submittedName>
        <fullName evidence="1">Uncharacterized protein</fullName>
    </submittedName>
</protein>
<sequence length="34" mass="3793">MEIVVEKKFTTPLDGNGLNGAQQGDWTNQVLYLL</sequence>
<dbReference type="KEGG" id="egl:EGR_04113"/>
<keyword evidence="2" id="KW-1185">Reference proteome</keyword>